<organism evidence="2 3">
    <name type="scientific">Amborella trichopoda</name>
    <dbReference type="NCBI Taxonomy" id="13333"/>
    <lineage>
        <taxon>Eukaryota</taxon>
        <taxon>Viridiplantae</taxon>
        <taxon>Streptophyta</taxon>
        <taxon>Embryophyta</taxon>
        <taxon>Tracheophyta</taxon>
        <taxon>Spermatophyta</taxon>
        <taxon>Magnoliopsida</taxon>
        <taxon>Amborellales</taxon>
        <taxon>Amborellaceae</taxon>
        <taxon>Amborella</taxon>
    </lineage>
</organism>
<sequence length="117" mass="12791">MGRGGNPGRSRLAKVALTAMDESVKMAQASEPLWIPSFEGGSETLNYEEYLQVLPRCIGPRALGFVSEVIREMGNVIINSLALVETLMDVVSRLNLIFTLLNCLIISVPEWAMIPGI</sequence>
<dbReference type="PANTHER" id="PTHR45654">
    <property type="entry name" value="HOMEOBOX-LEUCINE ZIPPER PROTEIN MERISTEM L1"/>
    <property type="match status" value="1"/>
</dbReference>
<accession>W1PDK7</accession>
<name>W1PDK7_AMBTC</name>
<protein>
    <recommendedName>
        <fullName evidence="1">START domain-containing protein</fullName>
    </recommendedName>
</protein>
<keyword evidence="3" id="KW-1185">Reference proteome</keyword>
<evidence type="ECO:0000313" key="2">
    <source>
        <dbReference type="EMBL" id="ERN05784.1"/>
    </source>
</evidence>
<dbReference type="InterPro" id="IPR002913">
    <property type="entry name" value="START_lipid-bd_dom"/>
</dbReference>
<dbReference type="PANTHER" id="PTHR45654:SF5">
    <property type="entry name" value="HOMEOBOX-LEUCINE ZIPPER PROTEIN ANTHOCYANINLESS 2-RELATED"/>
    <property type="match status" value="1"/>
</dbReference>
<dbReference type="HOGENOM" id="CLU_2124432_0_0_1"/>
<dbReference type="EMBL" id="KI393980">
    <property type="protein sequence ID" value="ERN05784.1"/>
    <property type="molecule type" value="Genomic_DNA"/>
</dbReference>
<evidence type="ECO:0000259" key="1">
    <source>
        <dbReference type="PROSITE" id="PS50848"/>
    </source>
</evidence>
<gene>
    <name evidence="2" type="ORF">AMTR_s00006p00255010</name>
</gene>
<dbReference type="Gramene" id="ERN05784">
    <property type="protein sequence ID" value="ERN05784"/>
    <property type="gene ID" value="AMTR_s00006p00255010"/>
</dbReference>
<dbReference type="GO" id="GO:0003677">
    <property type="term" value="F:DNA binding"/>
    <property type="evidence" value="ECO:0007669"/>
    <property type="project" value="UniProtKB-KW"/>
</dbReference>
<dbReference type="Pfam" id="PF01852">
    <property type="entry name" value="START"/>
    <property type="match status" value="1"/>
</dbReference>
<reference evidence="3" key="1">
    <citation type="journal article" date="2013" name="Science">
        <title>The Amborella genome and the evolution of flowering plants.</title>
        <authorList>
            <consortium name="Amborella Genome Project"/>
        </authorList>
    </citation>
    <scope>NUCLEOTIDE SEQUENCE [LARGE SCALE GENOMIC DNA]</scope>
</reference>
<evidence type="ECO:0000313" key="3">
    <source>
        <dbReference type="Proteomes" id="UP000017836"/>
    </source>
</evidence>
<dbReference type="Proteomes" id="UP000017836">
    <property type="component" value="Unassembled WGS sequence"/>
</dbReference>
<feature type="domain" description="START" evidence="1">
    <location>
        <begin position="5"/>
        <end position="117"/>
    </location>
</feature>
<dbReference type="AlphaFoldDB" id="W1PDK7"/>
<dbReference type="GO" id="GO:0008289">
    <property type="term" value="F:lipid binding"/>
    <property type="evidence" value="ECO:0007669"/>
    <property type="project" value="InterPro"/>
</dbReference>
<dbReference type="PROSITE" id="PS50848">
    <property type="entry name" value="START"/>
    <property type="match status" value="1"/>
</dbReference>
<proteinExistence type="predicted"/>
<dbReference type="InterPro" id="IPR042160">
    <property type="entry name" value="HD-Zip_IV"/>
</dbReference>